<organism evidence="1 2">
    <name type="scientific">Ancylobacter aquaticus</name>
    <dbReference type="NCBI Taxonomy" id="100"/>
    <lineage>
        <taxon>Bacteria</taxon>
        <taxon>Pseudomonadati</taxon>
        <taxon>Pseudomonadota</taxon>
        <taxon>Alphaproteobacteria</taxon>
        <taxon>Hyphomicrobiales</taxon>
        <taxon>Xanthobacteraceae</taxon>
        <taxon>Ancylobacter</taxon>
    </lineage>
</organism>
<accession>A0A4R1II00</accession>
<proteinExistence type="predicted"/>
<dbReference type="SUPFAM" id="SSF56399">
    <property type="entry name" value="ADP-ribosylation"/>
    <property type="match status" value="1"/>
</dbReference>
<protein>
    <submittedName>
        <fullName evidence="1">Uncharacterized protein</fullName>
    </submittedName>
</protein>
<sequence length="117" mass="12793">MITSDSIAHILMWEVALEAVRRAAYGSLPSRLDCVFTFEDMADALWFRDTKRPGHLVVGCEPVDSCASHRGDFNLLSGSQAPLVDHIADAANRYWAGGSAVRAELLFAGSIEVTHIF</sequence>
<reference evidence="1 2" key="1">
    <citation type="submission" date="2019-03" db="EMBL/GenBank/DDBJ databases">
        <title>Genomic Encyclopedia of Type Strains, Phase IV (KMG-IV): sequencing the most valuable type-strain genomes for metagenomic binning, comparative biology and taxonomic classification.</title>
        <authorList>
            <person name="Goeker M."/>
        </authorList>
    </citation>
    <scope>NUCLEOTIDE SEQUENCE [LARGE SCALE GENOMIC DNA]</scope>
    <source>
        <strain evidence="1 2">DSM 101</strain>
    </source>
</reference>
<name>A0A4R1II00_ANCAQ</name>
<gene>
    <name evidence="1" type="ORF">EV667_1390</name>
</gene>
<evidence type="ECO:0000313" key="2">
    <source>
        <dbReference type="Proteomes" id="UP000295030"/>
    </source>
</evidence>
<dbReference type="EMBL" id="SMFY01000001">
    <property type="protein sequence ID" value="TCK31282.1"/>
    <property type="molecule type" value="Genomic_DNA"/>
</dbReference>
<comment type="caution">
    <text evidence="1">The sequence shown here is derived from an EMBL/GenBank/DDBJ whole genome shotgun (WGS) entry which is preliminary data.</text>
</comment>
<evidence type="ECO:0000313" key="1">
    <source>
        <dbReference type="EMBL" id="TCK31282.1"/>
    </source>
</evidence>
<keyword evidence="2" id="KW-1185">Reference proteome</keyword>
<dbReference type="AlphaFoldDB" id="A0A4R1II00"/>
<dbReference type="Proteomes" id="UP000295030">
    <property type="component" value="Unassembled WGS sequence"/>
</dbReference>